<keyword evidence="3" id="KW-1185">Reference proteome</keyword>
<gene>
    <name evidence="2" type="primary">ga14864</name>
    <name evidence="2" type="ORF">PR202_ga14864</name>
</gene>
<proteinExistence type="predicted"/>
<evidence type="ECO:0000313" key="3">
    <source>
        <dbReference type="Proteomes" id="UP001054889"/>
    </source>
</evidence>
<feature type="compositionally biased region" description="Polar residues" evidence="1">
    <location>
        <begin position="20"/>
        <end position="35"/>
    </location>
</feature>
<dbReference type="Proteomes" id="UP001054889">
    <property type="component" value="Unassembled WGS sequence"/>
</dbReference>
<reference evidence="2" key="2">
    <citation type="submission" date="2021-12" db="EMBL/GenBank/DDBJ databases">
        <title>Resequencing data analysis of finger millet.</title>
        <authorList>
            <person name="Hatakeyama M."/>
            <person name="Aluri S."/>
            <person name="Balachadran M.T."/>
            <person name="Sivarajan S.R."/>
            <person name="Poveda L."/>
            <person name="Shimizu-Inatsugi R."/>
            <person name="Schlapbach R."/>
            <person name="Sreeman S.M."/>
            <person name="Shimizu K.K."/>
        </authorList>
    </citation>
    <scope>NUCLEOTIDE SEQUENCE</scope>
</reference>
<name>A0AAV5CIN7_ELECO</name>
<protein>
    <submittedName>
        <fullName evidence="2">Uncharacterized protein</fullName>
    </submittedName>
</protein>
<sequence length="73" mass="7765">MQTRPTARTGLALANAAGRGSTSRFTMPLAGSSSGHWRRVAETAKTRLNPTTCRCAVPSRQAWTSCSNVLSLT</sequence>
<reference evidence="2" key="1">
    <citation type="journal article" date="2018" name="DNA Res.">
        <title>Multiple hybrid de novo genome assembly of finger millet, an orphan allotetraploid crop.</title>
        <authorList>
            <person name="Hatakeyama M."/>
            <person name="Aluri S."/>
            <person name="Balachadran M.T."/>
            <person name="Sivarajan S.R."/>
            <person name="Patrignani A."/>
            <person name="Gruter S."/>
            <person name="Poveda L."/>
            <person name="Shimizu-Inatsugi R."/>
            <person name="Baeten J."/>
            <person name="Francoijs K.J."/>
            <person name="Nataraja K.N."/>
            <person name="Reddy Y.A.N."/>
            <person name="Phadnis S."/>
            <person name="Ravikumar R.L."/>
            <person name="Schlapbach R."/>
            <person name="Sreeman S.M."/>
            <person name="Shimizu K.K."/>
        </authorList>
    </citation>
    <scope>NUCLEOTIDE SEQUENCE</scope>
</reference>
<accession>A0AAV5CIN7</accession>
<organism evidence="2 3">
    <name type="scientific">Eleusine coracana subsp. coracana</name>
    <dbReference type="NCBI Taxonomy" id="191504"/>
    <lineage>
        <taxon>Eukaryota</taxon>
        <taxon>Viridiplantae</taxon>
        <taxon>Streptophyta</taxon>
        <taxon>Embryophyta</taxon>
        <taxon>Tracheophyta</taxon>
        <taxon>Spermatophyta</taxon>
        <taxon>Magnoliopsida</taxon>
        <taxon>Liliopsida</taxon>
        <taxon>Poales</taxon>
        <taxon>Poaceae</taxon>
        <taxon>PACMAD clade</taxon>
        <taxon>Chloridoideae</taxon>
        <taxon>Cynodonteae</taxon>
        <taxon>Eleusininae</taxon>
        <taxon>Eleusine</taxon>
    </lineage>
</organism>
<dbReference type="AlphaFoldDB" id="A0AAV5CIN7"/>
<feature type="region of interest" description="Disordered" evidence="1">
    <location>
        <begin position="1"/>
        <end position="37"/>
    </location>
</feature>
<evidence type="ECO:0000256" key="1">
    <source>
        <dbReference type="SAM" id="MobiDB-lite"/>
    </source>
</evidence>
<dbReference type="EMBL" id="BQKI01000007">
    <property type="protein sequence ID" value="GJM97903.1"/>
    <property type="molecule type" value="Genomic_DNA"/>
</dbReference>
<comment type="caution">
    <text evidence="2">The sequence shown here is derived from an EMBL/GenBank/DDBJ whole genome shotgun (WGS) entry which is preliminary data.</text>
</comment>
<evidence type="ECO:0000313" key="2">
    <source>
        <dbReference type="EMBL" id="GJM97903.1"/>
    </source>
</evidence>